<proteinExistence type="predicted"/>
<accession>A0A6G0WNV1</accession>
<dbReference type="EMBL" id="VJMJ01000170">
    <property type="protein sequence ID" value="KAF0729027.1"/>
    <property type="molecule type" value="Genomic_DNA"/>
</dbReference>
<evidence type="ECO:0000313" key="2">
    <source>
        <dbReference type="Proteomes" id="UP000481153"/>
    </source>
</evidence>
<organism evidence="1 2">
    <name type="scientific">Aphanomyces euteiches</name>
    <dbReference type="NCBI Taxonomy" id="100861"/>
    <lineage>
        <taxon>Eukaryota</taxon>
        <taxon>Sar</taxon>
        <taxon>Stramenopiles</taxon>
        <taxon>Oomycota</taxon>
        <taxon>Saprolegniomycetes</taxon>
        <taxon>Saprolegniales</taxon>
        <taxon>Verrucalvaceae</taxon>
        <taxon>Aphanomyces</taxon>
    </lineage>
</organism>
<dbReference type="AlphaFoldDB" id="A0A6G0WNV1"/>
<reference evidence="1 2" key="1">
    <citation type="submission" date="2019-07" db="EMBL/GenBank/DDBJ databases">
        <title>Genomics analysis of Aphanomyces spp. identifies a new class of oomycete effector associated with host adaptation.</title>
        <authorList>
            <person name="Gaulin E."/>
        </authorList>
    </citation>
    <scope>NUCLEOTIDE SEQUENCE [LARGE SCALE GENOMIC DNA]</scope>
    <source>
        <strain evidence="1 2">ATCC 201684</strain>
    </source>
</reference>
<dbReference type="Proteomes" id="UP000481153">
    <property type="component" value="Unassembled WGS sequence"/>
</dbReference>
<sequence>MEETNTDSRVVLLGWLTIESIEGVLVCERAKSMLGSLRLGLHVVCCLASFDIIRTRRSDSEAGMMPKKYSSPFTKVVEQVCCVFNCQARWGGDKVEGGVFVVNPVRSLG</sequence>
<evidence type="ECO:0000313" key="1">
    <source>
        <dbReference type="EMBL" id="KAF0729027.1"/>
    </source>
</evidence>
<keyword evidence="2" id="KW-1185">Reference proteome</keyword>
<name>A0A6G0WNV1_9STRA</name>
<protein>
    <submittedName>
        <fullName evidence="1">Uncharacterized protein</fullName>
    </submittedName>
</protein>
<gene>
    <name evidence="1" type="ORF">Ae201684_013326</name>
</gene>
<comment type="caution">
    <text evidence="1">The sequence shown here is derived from an EMBL/GenBank/DDBJ whole genome shotgun (WGS) entry which is preliminary data.</text>
</comment>